<dbReference type="InterPro" id="IPR050263">
    <property type="entry name" value="Bact_Fimbrial_Adh_Pro"/>
</dbReference>
<comment type="subcellular location">
    <subcellularLocation>
        <location evidence="1">Fimbrium</location>
    </subcellularLocation>
</comment>
<dbReference type="PANTHER" id="PTHR33420:SF12">
    <property type="entry name" value="FIMBRIN-LIKE PROTEIN FIMI-RELATED"/>
    <property type="match status" value="1"/>
</dbReference>
<dbReference type="EMBL" id="UNOZ01000030">
    <property type="protein sequence ID" value="SYX92037.1"/>
    <property type="molecule type" value="Genomic_DNA"/>
</dbReference>
<feature type="domain" description="Fimbrial-type adhesion" evidence="6">
    <location>
        <begin position="28"/>
        <end position="180"/>
    </location>
</feature>
<evidence type="ECO:0000313" key="8">
    <source>
        <dbReference type="Proteomes" id="UP000263595"/>
    </source>
</evidence>
<evidence type="ECO:0000259" key="6">
    <source>
        <dbReference type="Pfam" id="PF00419"/>
    </source>
</evidence>
<evidence type="ECO:0000256" key="3">
    <source>
        <dbReference type="ARBA" id="ARBA00022729"/>
    </source>
</evidence>
<evidence type="ECO:0000256" key="1">
    <source>
        <dbReference type="ARBA" id="ARBA00004561"/>
    </source>
</evidence>
<dbReference type="Gene3D" id="2.60.40.1090">
    <property type="entry name" value="Fimbrial-type adhesion domain"/>
    <property type="match status" value="1"/>
</dbReference>
<feature type="chain" id="PRO_5016788891" evidence="5">
    <location>
        <begin position="24"/>
        <end position="181"/>
    </location>
</feature>
<gene>
    <name evidence="7" type="ORF">CCOS865_04317</name>
</gene>
<comment type="similarity">
    <text evidence="2">Belongs to the fimbrial protein family.</text>
</comment>
<dbReference type="GO" id="GO:0009289">
    <property type="term" value="C:pilus"/>
    <property type="evidence" value="ECO:0007669"/>
    <property type="project" value="UniProtKB-SubCell"/>
</dbReference>
<reference evidence="8" key="1">
    <citation type="submission" date="2018-08" db="EMBL/GenBank/DDBJ databases">
        <authorList>
            <person name="Blom J."/>
        </authorList>
    </citation>
    <scope>NUCLEOTIDE SEQUENCE [LARGE SCALE GENOMIC DNA]</scope>
    <source>
        <strain evidence="8">CCOS 865</strain>
    </source>
</reference>
<dbReference type="GO" id="GO:0043709">
    <property type="term" value="P:cell adhesion involved in single-species biofilm formation"/>
    <property type="evidence" value="ECO:0007669"/>
    <property type="project" value="TreeGrafter"/>
</dbReference>
<name>A0A383RY71_9PSED</name>
<evidence type="ECO:0000256" key="4">
    <source>
        <dbReference type="ARBA" id="ARBA00023263"/>
    </source>
</evidence>
<dbReference type="InterPro" id="IPR000259">
    <property type="entry name" value="Adhesion_dom_fimbrial"/>
</dbReference>
<protein>
    <submittedName>
        <fullName evidence="7">Pilus assembly protein</fullName>
    </submittedName>
</protein>
<dbReference type="Proteomes" id="UP000263595">
    <property type="component" value="Unassembled WGS sequence"/>
</dbReference>
<dbReference type="SUPFAM" id="SSF49401">
    <property type="entry name" value="Bacterial adhesins"/>
    <property type="match status" value="1"/>
</dbReference>
<accession>A0A383RY71</accession>
<dbReference type="Pfam" id="PF00419">
    <property type="entry name" value="Fimbrial"/>
    <property type="match status" value="1"/>
</dbReference>
<evidence type="ECO:0000256" key="2">
    <source>
        <dbReference type="ARBA" id="ARBA00006671"/>
    </source>
</evidence>
<dbReference type="PANTHER" id="PTHR33420">
    <property type="entry name" value="FIMBRIAL SUBUNIT ELFA-RELATED"/>
    <property type="match status" value="1"/>
</dbReference>
<dbReference type="InterPro" id="IPR036937">
    <property type="entry name" value="Adhesion_dom_fimbrial_sf"/>
</dbReference>
<dbReference type="InterPro" id="IPR008966">
    <property type="entry name" value="Adhesion_dom_sf"/>
</dbReference>
<evidence type="ECO:0000256" key="5">
    <source>
        <dbReference type="SAM" id="SignalP"/>
    </source>
</evidence>
<keyword evidence="4" id="KW-0281">Fimbrium</keyword>
<keyword evidence="8" id="KW-1185">Reference proteome</keyword>
<dbReference type="RefSeq" id="WP_119144719.1">
    <property type="nucleotide sequence ID" value="NZ_CBCSFL010000038.1"/>
</dbReference>
<organism evidence="7 8">
    <name type="scientific">Pseudomonas reidholzensis</name>
    <dbReference type="NCBI Taxonomy" id="1785162"/>
    <lineage>
        <taxon>Bacteria</taxon>
        <taxon>Pseudomonadati</taxon>
        <taxon>Pseudomonadota</taxon>
        <taxon>Gammaproteobacteria</taxon>
        <taxon>Pseudomonadales</taxon>
        <taxon>Pseudomonadaceae</taxon>
        <taxon>Pseudomonas</taxon>
    </lineage>
</organism>
<keyword evidence="3 5" id="KW-0732">Signal</keyword>
<dbReference type="OrthoDB" id="7031916at2"/>
<proteinExistence type="inferred from homology"/>
<dbReference type="AlphaFoldDB" id="A0A383RY71"/>
<feature type="signal peptide" evidence="5">
    <location>
        <begin position="1"/>
        <end position="23"/>
    </location>
</feature>
<evidence type="ECO:0000313" key="7">
    <source>
        <dbReference type="EMBL" id="SYX92037.1"/>
    </source>
</evidence>
<sequence>MKKSFLALSLGLISAIGASSVYATTGTINFEGRITANTCPIEVINPGDGSVGNLVKMGTLAASQFTAVGQEYSGKRFGLRVADGAACSLASNTATVTFNGTADTSGDYFAVTPTNDGAKGIAIVVRDNTGAIVKPGAASAAYPLNDTGVTDMIFNAYYRSTAAAVTAGAASADVQFTVDII</sequence>